<evidence type="ECO:0000313" key="18">
    <source>
        <dbReference type="EMBL" id="AJR19303.1"/>
    </source>
</evidence>
<keyword evidence="8" id="KW-0067">ATP-binding</keyword>
<evidence type="ECO:0000256" key="7">
    <source>
        <dbReference type="ARBA" id="ARBA00022806"/>
    </source>
</evidence>
<keyword evidence="9" id="KW-0693">Viral RNA replication</keyword>
<evidence type="ECO:0000256" key="6">
    <source>
        <dbReference type="ARBA" id="ARBA00022801"/>
    </source>
</evidence>
<dbReference type="InterPro" id="IPR003323">
    <property type="entry name" value="OTU_dom"/>
</dbReference>
<evidence type="ECO:0000256" key="8">
    <source>
        <dbReference type="ARBA" id="ARBA00022840"/>
    </source>
</evidence>
<keyword evidence="5" id="KW-0547">Nucleotide-binding</keyword>
<dbReference type="InterPro" id="IPR002588">
    <property type="entry name" value="Alphavirus-like_MT_dom"/>
</dbReference>
<dbReference type="InterPro" id="IPR007094">
    <property type="entry name" value="RNA-dir_pol_PSvirus"/>
</dbReference>
<keyword evidence="7" id="KW-0347">Helicase</keyword>
<dbReference type="InterPro" id="IPR008041">
    <property type="entry name" value="Peptidase_C23"/>
</dbReference>
<protein>
    <submittedName>
        <fullName evidence="18">Viral replicase</fullName>
    </submittedName>
</protein>
<dbReference type="GO" id="GO:0006396">
    <property type="term" value="P:RNA processing"/>
    <property type="evidence" value="ECO:0007669"/>
    <property type="project" value="InterPro"/>
</dbReference>
<dbReference type="EMBL" id="KP861891">
    <property type="protein sequence ID" value="AJR19303.1"/>
    <property type="molecule type" value="Genomic_RNA"/>
</dbReference>
<dbReference type="InterPro" id="IPR027417">
    <property type="entry name" value="P-loop_NTPase"/>
</dbReference>
<feature type="domain" description="(+)RNA virus helicase C-terminal" evidence="16">
    <location>
        <begin position="1148"/>
        <end position="1467"/>
    </location>
</feature>
<dbReference type="InterPro" id="IPR005123">
    <property type="entry name" value="Oxoglu/Fe-dep_dioxygenase_dom"/>
</dbReference>
<feature type="domain" description="OTU" evidence="13">
    <location>
        <begin position="893"/>
        <end position="1001"/>
    </location>
</feature>
<dbReference type="PROSITE" id="PS51492">
    <property type="entry name" value="PEPTIDASE_C23"/>
    <property type="match status" value="1"/>
</dbReference>
<evidence type="ECO:0000256" key="1">
    <source>
        <dbReference type="ARBA" id="ARBA00008513"/>
    </source>
</evidence>
<dbReference type="InterPro" id="IPR027351">
    <property type="entry name" value="(+)RNA_virus_helicase_core_dom"/>
</dbReference>
<accession>A0A0D3QTS2</accession>
<dbReference type="Pfam" id="PF01443">
    <property type="entry name" value="Viral_helicase1"/>
    <property type="match status" value="1"/>
</dbReference>
<dbReference type="CDD" id="cd22792">
    <property type="entry name" value="OTU_RDRP-like"/>
    <property type="match status" value="1"/>
</dbReference>
<dbReference type="GO" id="GO:0006351">
    <property type="term" value="P:DNA-templated transcription"/>
    <property type="evidence" value="ECO:0007669"/>
    <property type="project" value="InterPro"/>
</dbReference>
<evidence type="ECO:0000259" key="16">
    <source>
        <dbReference type="PROSITE" id="PS51657"/>
    </source>
</evidence>
<dbReference type="PROSITE" id="PS50802">
    <property type="entry name" value="OTU"/>
    <property type="match status" value="1"/>
</dbReference>
<keyword evidence="4" id="KW-0548">Nucleotidyltransferase</keyword>
<dbReference type="GO" id="GO:0003723">
    <property type="term" value="F:RNA binding"/>
    <property type="evidence" value="ECO:0007669"/>
    <property type="project" value="InterPro"/>
</dbReference>
<dbReference type="GO" id="GO:0039694">
    <property type="term" value="P:viral RNA genome replication"/>
    <property type="evidence" value="ECO:0007669"/>
    <property type="project" value="InterPro"/>
</dbReference>
<evidence type="ECO:0000259" key="15">
    <source>
        <dbReference type="PROSITE" id="PS51492"/>
    </source>
</evidence>
<evidence type="ECO:0000256" key="11">
    <source>
        <dbReference type="SAM" id="MobiDB-lite"/>
    </source>
</evidence>
<organism evidence="18">
    <name type="scientific">Hop latent virus</name>
    <dbReference type="NCBI Taxonomy" id="104263"/>
    <lineage>
        <taxon>Viruses</taxon>
        <taxon>Riboviria</taxon>
        <taxon>Orthornavirae</taxon>
        <taxon>Kitrinoviricota</taxon>
        <taxon>Alsuviricetes</taxon>
        <taxon>Tymovirales</taxon>
        <taxon>Betaflexiviridae</taxon>
        <taxon>Quinvirinae</taxon>
        <taxon>Carlavirus</taxon>
        <taxon>Carlavirus latenshumuli</taxon>
    </lineage>
</organism>
<comment type="similarity">
    <text evidence="1">Belongs to the potexviruses/carlaviruses RNA replication protein family.</text>
</comment>
<dbReference type="Pfam" id="PF05379">
    <property type="entry name" value="Peptidase_C23"/>
    <property type="match status" value="1"/>
</dbReference>
<evidence type="ECO:0000256" key="3">
    <source>
        <dbReference type="ARBA" id="ARBA00022679"/>
    </source>
</evidence>
<comment type="catalytic activity">
    <reaction evidence="10">
        <text>ATP + H2O = ADP + phosphate + H(+)</text>
        <dbReference type="Rhea" id="RHEA:13065"/>
        <dbReference type="ChEBI" id="CHEBI:15377"/>
        <dbReference type="ChEBI" id="CHEBI:15378"/>
        <dbReference type="ChEBI" id="CHEBI:30616"/>
        <dbReference type="ChEBI" id="CHEBI:43474"/>
        <dbReference type="ChEBI" id="CHEBI:456216"/>
        <dbReference type="EC" id="3.6.4.13"/>
    </reaction>
</comment>
<feature type="domain" description="Peptidase C23" evidence="15">
    <location>
        <begin position="1000"/>
        <end position="1090"/>
    </location>
</feature>
<evidence type="ECO:0000259" key="13">
    <source>
        <dbReference type="PROSITE" id="PS50802"/>
    </source>
</evidence>
<dbReference type="Gene3D" id="2.60.120.590">
    <property type="entry name" value="Alpha-ketoglutarate-dependent dioxygenase AlkB-like"/>
    <property type="match status" value="1"/>
</dbReference>
<dbReference type="SUPFAM" id="SSF52540">
    <property type="entry name" value="P-loop containing nucleoside triphosphate hydrolases"/>
    <property type="match status" value="1"/>
</dbReference>
<evidence type="ECO:0000259" key="12">
    <source>
        <dbReference type="PROSITE" id="PS50507"/>
    </source>
</evidence>
<evidence type="ECO:0000256" key="10">
    <source>
        <dbReference type="ARBA" id="ARBA00047984"/>
    </source>
</evidence>
<dbReference type="Pfam" id="PF00978">
    <property type="entry name" value="RdRP_2"/>
    <property type="match status" value="1"/>
</dbReference>
<name>A0A0D3QTS2_9VIRU</name>
<feature type="domain" description="Alphavirus-like MT" evidence="17">
    <location>
        <begin position="63"/>
        <end position="254"/>
    </location>
</feature>
<evidence type="ECO:0000256" key="9">
    <source>
        <dbReference type="ARBA" id="ARBA00022953"/>
    </source>
</evidence>
<dbReference type="InterPro" id="IPR043502">
    <property type="entry name" value="DNA/RNA_pol_sf"/>
</dbReference>
<evidence type="ECO:0000256" key="5">
    <source>
        <dbReference type="ARBA" id="ARBA00022741"/>
    </source>
</evidence>
<dbReference type="SUPFAM" id="SSF56672">
    <property type="entry name" value="DNA/RNA polymerases"/>
    <property type="match status" value="1"/>
</dbReference>
<dbReference type="GO" id="GO:0003968">
    <property type="term" value="F:RNA-directed RNA polymerase activity"/>
    <property type="evidence" value="ECO:0007669"/>
    <property type="project" value="UniProtKB-KW"/>
</dbReference>
<dbReference type="Gene3D" id="3.90.70.80">
    <property type="match status" value="1"/>
</dbReference>
<dbReference type="GO" id="GO:0016817">
    <property type="term" value="F:hydrolase activity, acting on acid anhydrides"/>
    <property type="evidence" value="ECO:0007669"/>
    <property type="project" value="InterPro"/>
</dbReference>
<reference evidence="18" key="1">
    <citation type="journal article" date="2015" name="Genome Announc.">
        <title>Complete genome sequence of a hop latent virus infecting hop plants.</title>
        <authorList>
            <person name="Jo Y."/>
            <person name="Choi H."/>
            <person name="Cho W.K."/>
        </authorList>
    </citation>
    <scope>NUCLEOTIDE SEQUENCE</scope>
    <source>
        <strain evidence="18">Taurus</strain>
    </source>
</reference>
<dbReference type="PROSITE" id="PS51471">
    <property type="entry name" value="FE2OG_OXY"/>
    <property type="match status" value="1"/>
</dbReference>
<keyword evidence="3" id="KW-0808">Transferase</keyword>
<feature type="region of interest" description="Disordered" evidence="11">
    <location>
        <begin position="630"/>
        <end position="651"/>
    </location>
</feature>
<dbReference type="PROSITE" id="PS51657">
    <property type="entry name" value="PSRV_HELICASE"/>
    <property type="match status" value="1"/>
</dbReference>
<dbReference type="GO" id="GO:0005524">
    <property type="term" value="F:ATP binding"/>
    <property type="evidence" value="ECO:0007669"/>
    <property type="project" value="UniProtKB-KW"/>
</dbReference>
<dbReference type="SUPFAM" id="SSF51197">
    <property type="entry name" value="Clavaminate synthase-like"/>
    <property type="match status" value="1"/>
</dbReference>
<dbReference type="GO" id="GO:0008174">
    <property type="term" value="F:mRNA methyltransferase activity"/>
    <property type="evidence" value="ECO:0007669"/>
    <property type="project" value="UniProtKB-UniRule"/>
</dbReference>
<dbReference type="Pfam" id="PF01660">
    <property type="entry name" value="Vmethyltransf"/>
    <property type="match status" value="1"/>
</dbReference>
<evidence type="ECO:0000256" key="2">
    <source>
        <dbReference type="ARBA" id="ARBA00022484"/>
    </source>
</evidence>
<dbReference type="PROSITE" id="PS50507">
    <property type="entry name" value="RDRP_SSRNA_POS"/>
    <property type="match status" value="1"/>
</dbReference>
<keyword evidence="2" id="KW-0696">RNA-directed RNA polymerase</keyword>
<dbReference type="InterPro" id="IPR001788">
    <property type="entry name" value="RNA-dep_RNA_pol_alsuvir"/>
</dbReference>
<evidence type="ECO:0000259" key="17">
    <source>
        <dbReference type="PROSITE" id="PS51743"/>
    </source>
</evidence>
<proteinExistence type="inferred from homology"/>
<feature type="domain" description="Fe2OG dioxygenase" evidence="14">
    <location>
        <begin position="741"/>
        <end position="832"/>
    </location>
</feature>
<dbReference type="GO" id="GO:0003724">
    <property type="term" value="F:RNA helicase activity"/>
    <property type="evidence" value="ECO:0007669"/>
    <property type="project" value="UniProtKB-EC"/>
</dbReference>
<dbReference type="GO" id="GO:0016556">
    <property type="term" value="P:mRNA modification"/>
    <property type="evidence" value="ECO:0007669"/>
    <property type="project" value="InterPro"/>
</dbReference>
<sequence>MALTYRTPMEDIVISFEPQVQSLIANSAAELYKNLENENCKYFNYYLPAVAKKKLSAAGIYLSPYSAVVHSHPVCKTLENYMLYSVLPNYLDGKYFFVGIKNKKINLLKSRNKKLESVICINRLVTSADRLRYSNDFVTFESVSHEDLRRHGPGLSEPALQGIIEPLKRRKATHLFLHDELHYWGSDDLCNFLQVVRPETLLATIVYPPELLFKQNRSLNEWCYTYEVKGQNLFFFPDGVRSEGYEQPLNGGYLLGCNKVVLKDGSVYMVDVLCSKFAHHLVAITRGAAVTSMHRSFGPFEACSSDSLAKLCPDYPVCFPVPYDVVNKIYRYLRTLKKPDVQSAIAKLSQIVSEPSGREIDFIEDFSKLVIKNESFNITIVPERLRQFVGTWLGRLPNALASKLERVQSLCLSEFIKSLKPHNFTIKLEALKYNHLWNDVRLWVSEEGLEDYEIEGIDAKFTMGSHVPPRVASPYQGLAHFCNRAWKPLLLVDKKMLSSVLKRLAVQRFRGEHRRRISTAELESFVGSLLERANLIQKQNRKGSLRESMAAHHYLNYGSIRDAARAIASLCMRWVRALFSELGPRWFFSFNRSNLMWLPAPSDAILLSREAEQSWAEVVRSVRTLLGKSGHSWGQPTRTAPAEELPRATDTSSMQPVAASVGLAELPRAGALSCSCGVAMDISSISVAEHPFVARDSLKGRKAGWYSMGDVPYTYNGGSHQSQGWDSLLQMWCEANAVDPKYNSCLYQIYTEGAALGYHADDEDLFEQGESILTLNLSGAAEFGVKCKNGKGSVHLWGPQQFEMPAGFQVTHKHSVWGCSKQRESVTFRCLRKSRATARSVPASAAPEPLYEHAVEAQQVLAEKPERNADVVAYKLGSVDVSVCEALWETVSYAALDVPGDGSCFWHSVGLLLGLNSLELKRRCVGYRFHAEGLDAELDKAAQDGAYADDTCVAATVAVINVQIRIWNKDVDKLFTFSTADVDKVIDLQLEGEHYMPMLIRNNCVVRAIADGLNRLECEVQHVLERKCAPVLLEDLRKGRGLEPMNLELVFSCFGVCALVDVGGRTVVYNEAGGTHMQFTLHNEHLSYNPRKKKPSLDLVAGAKHGKLFAASVIESLQAMGTMIARKPDITSAGLLADSFFEASTGVLRSSLFNDQSNLRKAFIKNAGEESKPICTILGTFGSGKSYIFKKLLSGGAGRAFDYVSPRRALADEFKRSVGLVKKKGSQKVGQENWKVSTFETFLDRASHLLEGQVVVLDEVQLYPPGYIDLILCLLHVPVHLFLIGDPVQSDYDNEKDRAVLSCLAECCTALLRDETYKYNMRSKRFCNRNFIGRLPCTILESDCTTEEPHVLRAHIDNLADLEPAYTEVILVSSFDEKIVAQSYQSKARVLTFGESTGLTFDYGTILITSVAERVNEKRWVTALSRFRMNLCFVNCTSMSYEQLAVRYKGRFLCKFLCRGARTEDLQQLLPGKPQFTAEYSKAIGKDEGVREAKVAGDPWLKTMVNLLQAPDMQEEEITEMALPEEWFRTHLPREELEGVRSRWVHKILAKEAREVRLGDIVSEQFTDDHSKQIGGRQLTNAAERFETIYPRHRANDTVTFIMAVRKRLSFSNPARERAKLHDACAYGRALLDVFRKHVPLRPEHNHKFMEAALWNFEEKKLSKSAATIENHSGRSCRDWPIDMAQIFSKSQLCTKFDNRFRLAKAAQSIVCFQHAVLCRFAPFMRYIEMKVHEVLPARFYIHSGKGLDELNSWVKGGKFDGVCTESDYEAFDASQDEFIMAFELELMKFLRLPHDMIEDYKFIKTSLGSKLGNFAIMRFSGEASTFLFNTLANMLFTFMKYEIKGDEYICFAGDDMCASRELKVVGKYKKFLDKLKLKAKVQMTQKPTFCGWHLCPDGIYKKPQLVFERMCIALELNNLANCIDNYAIEVAFAYRLGERAVNRMDEEEVGAFYNCVRLIVRNKHLLKSDVRAVFEESPVS</sequence>
<feature type="domain" description="RdRp catalytic" evidence="12">
    <location>
        <begin position="1762"/>
        <end position="1869"/>
    </location>
</feature>
<gene>
    <name evidence="18" type="primary">ORF1</name>
</gene>
<keyword evidence="6" id="KW-0378">Hydrolase</keyword>
<dbReference type="PROSITE" id="PS51743">
    <property type="entry name" value="ALPHAVIRUS_MT"/>
    <property type="match status" value="1"/>
</dbReference>
<dbReference type="CDD" id="cd23245">
    <property type="entry name" value="Betaflexiviridae_RdRp"/>
    <property type="match status" value="1"/>
</dbReference>
<evidence type="ECO:0000259" key="14">
    <source>
        <dbReference type="PROSITE" id="PS51471"/>
    </source>
</evidence>
<evidence type="ECO:0000256" key="4">
    <source>
        <dbReference type="ARBA" id="ARBA00022695"/>
    </source>
</evidence>
<dbReference type="InterPro" id="IPR037151">
    <property type="entry name" value="AlkB-like_sf"/>
</dbReference>